<organism evidence="2 3">
    <name type="scientific">Luteimonas galliterrae</name>
    <dbReference type="NCBI Taxonomy" id="2940486"/>
    <lineage>
        <taxon>Bacteria</taxon>
        <taxon>Pseudomonadati</taxon>
        <taxon>Pseudomonadota</taxon>
        <taxon>Gammaproteobacteria</taxon>
        <taxon>Lysobacterales</taxon>
        <taxon>Lysobacteraceae</taxon>
        <taxon>Luteimonas</taxon>
    </lineage>
</organism>
<dbReference type="Pfam" id="PF11720">
    <property type="entry name" value="Inhibitor_I78"/>
    <property type="match status" value="1"/>
</dbReference>
<dbReference type="InterPro" id="IPR021719">
    <property type="entry name" value="Prot_inh_I78"/>
</dbReference>
<feature type="chain" id="PRO_5045169616" evidence="1">
    <location>
        <begin position="24"/>
        <end position="100"/>
    </location>
</feature>
<feature type="signal peptide" evidence="1">
    <location>
        <begin position="1"/>
        <end position="23"/>
    </location>
</feature>
<evidence type="ECO:0000313" key="3">
    <source>
        <dbReference type="Proteomes" id="UP001431217"/>
    </source>
</evidence>
<dbReference type="Gene3D" id="3.30.10.10">
    <property type="entry name" value="Trypsin Inhibitor V, subunit A"/>
    <property type="match status" value="1"/>
</dbReference>
<keyword evidence="1" id="KW-0732">Signal</keyword>
<name>A0ABT0MI26_9GAMM</name>
<evidence type="ECO:0000313" key="2">
    <source>
        <dbReference type="EMBL" id="MCL1634524.1"/>
    </source>
</evidence>
<dbReference type="EMBL" id="JAMBEP010000001">
    <property type="protein sequence ID" value="MCL1634524.1"/>
    <property type="molecule type" value="Genomic_DNA"/>
</dbReference>
<evidence type="ECO:0000256" key="1">
    <source>
        <dbReference type="SAM" id="SignalP"/>
    </source>
</evidence>
<dbReference type="PROSITE" id="PS51257">
    <property type="entry name" value="PROKAR_LIPOPROTEIN"/>
    <property type="match status" value="1"/>
</dbReference>
<protein>
    <submittedName>
        <fullName evidence="2">I78 family peptidase inhibitor</fullName>
    </submittedName>
</protein>
<comment type="caution">
    <text evidence="2">The sequence shown here is derived from an EMBL/GenBank/DDBJ whole genome shotgun (WGS) entry which is preliminary data.</text>
</comment>
<gene>
    <name evidence="2" type="ORF">M2650_07750</name>
</gene>
<proteinExistence type="predicted"/>
<dbReference type="Proteomes" id="UP001431217">
    <property type="component" value="Unassembled WGS sequence"/>
</dbReference>
<dbReference type="RefSeq" id="WP_249473066.1">
    <property type="nucleotide sequence ID" value="NZ_JAMBEP010000001.1"/>
</dbReference>
<keyword evidence="3" id="KW-1185">Reference proteome</keyword>
<reference evidence="2 3" key="1">
    <citation type="submission" date="2022-05" db="EMBL/GenBank/DDBJ databases">
        <title>Luteimonas sp. SX5, whole genome shotgun sequencing project.</title>
        <authorList>
            <person name="Zhao G."/>
            <person name="Shen L."/>
        </authorList>
    </citation>
    <scope>NUCLEOTIDE SEQUENCE [LARGE SCALE GENOMIC DNA]</scope>
    <source>
        <strain evidence="2 3">SX5</strain>
    </source>
</reference>
<accession>A0ABT0MI26</accession>
<sequence length="100" mass="10488">MMRFAAISSLLAVALTSCSSVMPADGGPQVAGDGSCHADRVAWAVGKPGDEDTIKRVWKESGAGLLRPIGPGEAVTRDFRADRINVYLDANNIVTQLNCG</sequence>